<organism evidence="3 4">
    <name type="scientific">Pectinatus brassicae</name>
    <dbReference type="NCBI Taxonomy" id="862415"/>
    <lineage>
        <taxon>Bacteria</taxon>
        <taxon>Bacillati</taxon>
        <taxon>Bacillota</taxon>
        <taxon>Negativicutes</taxon>
        <taxon>Selenomonadales</taxon>
        <taxon>Selenomonadaceae</taxon>
        <taxon>Pectinatus</taxon>
    </lineage>
</organism>
<dbReference type="AlphaFoldDB" id="A0A840UDC2"/>
<dbReference type="PROSITE" id="PS50883">
    <property type="entry name" value="EAL"/>
    <property type="match status" value="1"/>
</dbReference>
<proteinExistence type="predicted"/>
<feature type="domain" description="EAL" evidence="1">
    <location>
        <begin position="1"/>
        <end position="206"/>
    </location>
</feature>
<dbReference type="InterPro" id="IPR035919">
    <property type="entry name" value="EAL_sf"/>
</dbReference>
<dbReference type="Gene3D" id="3.20.20.450">
    <property type="entry name" value="EAL domain"/>
    <property type="match status" value="1"/>
</dbReference>
<protein>
    <submittedName>
        <fullName evidence="3">EAL and modified HD-GYP domain-containing signal transduction protein</fullName>
    </submittedName>
</protein>
<dbReference type="InterPro" id="IPR013976">
    <property type="entry name" value="HDOD"/>
</dbReference>
<dbReference type="PANTHER" id="PTHR33525">
    <property type="match status" value="1"/>
</dbReference>
<accession>A0A840UDC2</accession>
<reference evidence="3 4" key="1">
    <citation type="submission" date="2020-08" db="EMBL/GenBank/DDBJ databases">
        <title>Genomic Encyclopedia of Type Strains, Phase IV (KMG-IV): sequencing the most valuable type-strain genomes for metagenomic binning, comparative biology and taxonomic classification.</title>
        <authorList>
            <person name="Goeker M."/>
        </authorList>
    </citation>
    <scope>NUCLEOTIDE SEQUENCE [LARGE SCALE GENOMIC DNA]</scope>
    <source>
        <strain evidence="3 4">DSM 24661</strain>
    </source>
</reference>
<dbReference type="SUPFAM" id="SSF109604">
    <property type="entry name" value="HD-domain/PDEase-like"/>
    <property type="match status" value="1"/>
</dbReference>
<dbReference type="PANTHER" id="PTHR33525:SF4">
    <property type="entry name" value="CYCLIC DI-GMP PHOSPHODIESTERASE CDGJ"/>
    <property type="match status" value="1"/>
</dbReference>
<dbReference type="Gene3D" id="1.10.3210.10">
    <property type="entry name" value="Hypothetical protein af1432"/>
    <property type="match status" value="1"/>
</dbReference>
<dbReference type="PIRSF" id="PIRSF003180">
    <property type="entry name" value="DiGMPpdiest_YuxH"/>
    <property type="match status" value="1"/>
</dbReference>
<dbReference type="PROSITE" id="PS51833">
    <property type="entry name" value="HDOD"/>
    <property type="match status" value="1"/>
</dbReference>
<evidence type="ECO:0000313" key="4">
    <source>
        <dbReference type="Proteomes" id="UP000559117"/>
    </source>
</evidence>
<keyword evidence="4" id="KW-1185">Reference proteome</keyword>
<evidence type="ECO:0000313" key="3">
    <source>
        <dbReference type="EMBL" id="MBB5335731.1"/>
    </source>
</evidence>
<evidence type="ECO:0000259" key="2">
    <source>
        <dbReference type="PROSITE" id="PS51833"/>
    </source>
</evidence>
<comment type="caution">
    <text evidence="3">The sequence shown here is derived from an EMBL/GenBank/DDBJ whole genome shotgun (WGS) entry which is preliminary data.</text>
</comment>
<gene>
    <name evidence="3" type="ORF">HNR32_000865</name>
</gene>
<dbReference type="RefSeq" id="WP_183859992.1">
    <property type="nucleotide sequence ID" value="NZ_JACHFH010000008.1"/>
</dbReference>
<dbReference type="EMBL" id="JACHFH010000008">
    <property type="protein sequence ID" value="MBB5335731.1"/>
    <property type="molecule type" value="Genomic_DNA"/>
</dbReference>
<feature type="domain" description="HDOD" evidence="2">
    <location>
        <begin position="200"/>
        <end position="386"/>
    </location>
</feature>
<dbReference type="InterPro" id="IPR014408">
    <property type="entry name" value="dGMP_Pdiesterase_EAL/HD-GYP"/>
</dbReference>
<evidence type="ECO:0000259" key="1">
    <source>
        <dbReference type="PROSITE" id="PS50883"/>
    </source>
</evidence>
<name>A0A840UDC2_9FIRM</name>
<dbReference type="SMART" id="SM00052">
    <property type="entry name" value="EAL"/>
    <property type="match status" value="1"/>
</dbReference>
<sequence length="407" mass="47122">MRNNFIARQPIFNKNKQVFGYELLFRSSAHSQNDNIFDNDRATLQVLEDSLLGTGITRLTNRKIAFINFPTNILLAPFILNLPKDILIIEILETVLPSTDIIIQCKKLKMAGFSLALDDFSTLSVNTELLPFVDYVKVDFRVTNRHERREFIKKYKQYNIVFLAEKVETYDEFKEAIHDGYSLFQGYFFSKPEVLITKAVNLISKTTFQFMRELMMEEPNFNKLESILSHDVSLSYKILRFINSSYFGFSRKITSIRQALMLLGKDGLYKWSSLFILSSYIKNKPSELLVLSLVRARFAELIAEQLQQENPNEFFLAGMFSLLDAFFDCPLDVILENLPIHDEVKQGIKFSNNIIGKVMSLVAACEKADWNKCAQLSEKLHIPYPILLNKYNQAQQWSYVDSIVLNI</sequence>
<dbReference type="Pfam" id="PF08668">
    <property type="entry name" value="HDOD"/>
    <property type="match status" value="1"/>
</dbReference>
<dbReference type="Pfam" id="PF00563">
    <property type="entry name" value="EAL"/>
    <property type="match status" value="1"/>
</dbReference>
<dbReference type="InterPro" id="IPR001633">
    <property type="entry name" value="EAL_dom"/>
</dbReference>
<dbReference type="InterPro" id="IPR052340">
    <property type="entry name" value="RNase_Y/CdgJ"/>
</dbReference>
<dbReference type="SUPFAM" id="SSF141868">
    <property type="entry name" value="EAL domain-like"/>
    <property type="match status" value="1"/>
</dbReference>
<dbReference type="Proteomes" id="UP000559117">
    <property type="component" value="Unassembled WGS sequence"/>
</dbReference>